<feature type="transmembrane region" description="Helical" evidence="2">
    <location>
        <begin position="36"/>
        <end position="55"/>
    </location>
</feature>
<reference evidence="3" key="2">
    <citation type="submission" date="2020-03" db="EMBL/GenBank/DDBJ databases">
        <title>Flavobacteriaceae bacterium strain TP-CH-4, a member of the family Flavobacteriaceae isolated from a deep-sea seamount.</title>
        <authorList>
            <person name="Zhang D.-C."/>
        </authorList>
    </citation>
    <scope>NUCLEOTIDE SEQUENCE</scope>
    <source>
        <strain evidence="3">TP-CH-4</strain>
    </source>
</reference>
<feature type="region of interest" description="Disordered" evidence="1">
    <location>
        <begin position="54"/>
        <end position="75"/>
    </location>
</feature>
<evidence type="ECO:0000256" key="1">
    <source>
        <dbReference type="SAM" id="MobiDB-lite"/>
    </source>
</evidence>
<name>A0A967E792_9FLAO</name>
<dbReference type="RefSeq" id="WP_152574509.1">
    <property type="nucleotide sequence ID" value="NZ_VIKU02000003.1"/>
</dbReference>
<keyword evidence="2" id="KW-0472">Membrane</keyword>
<keyword evidence="2" id="KW-1133">Transmembrane helix</keyword>
<accession>A0A967E792</accession>
<dbReference type="EMBL" id="VIKU02000003">
    <property type="protein sequence ID" value="NHF60004.1"/>
    <property type="molecule type" value="Genomic_DNA"/>
</dbReference>
<keyword evidence="4" id="KW-1185">Reference proteome</keyword>
<keyword evidence="2" id="KW-0812">Transmembrane</keyword>
<dbReference type="Proteomes" id="UP000707206">
    <property type="component" value="Unassembled WGS sequence"/>
</dbReference>
<evidence type="ECO:0000313" key="3">
    <source>
        <dbReference type="EMBL" id="NHF60004.1"/>
    </source>
</evidence>
<organism evidence="3 4">
    <name type="scientific">Pelagihabitans pacificus</name>
    <dbReference type="NCBI Taxonomy" id="2696054"/>
    <lineage>
        <taxon>Bacteria</taxon>
        <taxon>Pseudomonadati</taxon>
        <taxon>Bacteroidota</taxon>
        <taxon>Flavobacteriia</taxon>
        <taxon>Flavobacteriales</taxon>
        <taxon>Flavobacteriaceae</taxon>
        <taxon>Pelagihabitans</taxon>
    </lineage>
</organism>
<evidence type="ECO:0000313" key="4">
    <source>
        <dbReference type="Proteomes" id="UP000707206"/>
    </source>
</evidence>
<gene>
    <name evidence="3" type="ORF">FK220_011670</name>
</gene>
<sequence>MGTSVENQKSIAPAFGFTGIAFFYTLYLNTKKMRTLLSLLMVLGCMVLGTSDGIAQTSQEQPEKPVGMPQGEEDEGPAIFRFEPDYLLSVEAKRERLRRTRKILDTMDISERKRRKLLKDLHKNGWTERLQKILVVDTKFEEDIEE</sequence>
<protein>
    <submittedName>
        <fullName evidence="3">Uncharacterized protein</fullName>
    </submittedName>
</protein>
<proteinExistence type="predicted"/>
<evidence type="ECO:0000256" key="2">
    <source>
        <dbReference type="SAM" id="Phobius"/>
    </source>
</evidence>
<comment type="caution">
    <text evidence="3">The sequence shown here is derived from an EMBL/GenBank/DDBJ whole genome shotgun (WGS) entry which is preliminary data.</text>
</comment>
<dbReference type="AlphaFoldDB" id="A0A967E792"/>
<feature type="transmembrane region" description="Helical" evidence="2">
    <location>
        <begin position="12"/>
        <end position="29"/>
    </location>
</feature>
<reference evidence="3" key="1">
    <citation type="submission" date="2019-07" db="EMBL/GenBank/DDBJ databases">
        <authorList>
            <person name="De-Chao Zhang Q."/>
        </authorList>
    </citation>
    <scope>NUCLEOTIDE SEQUENCE</scope>
    <source>
        <strain evidence="3">TP-CH-4</strain>
    </source>
</reference>